<accession>A0A829HA52</accession>
<dbReference type="AlphaFoldDB" id="A0A829HA52"/>
<organism evidence="2 3">
    <name type="scientific">Lacticaseibacillus paracasei subsp. paracasei Lpp41</name>
    <dbReference type="NCBI Taxonomy" id="1256208"/>
    <lineage>
        <taxon>Bacteria</taxon>
        <taxon>Bacillati</taxon>
        <taxon>Bacillota</taxon>
        <taxon>Bacilli</taxon>
        <taxon>Lactobacillales</taxon>
        <taxon>Lactobacillaceae</taxon>
        <taxon>Lacticaseibacillus</taxon>
    </lineage>
</organism>
<feature type="region of interest" description="Disordered" evidence="1">
    <location>
        <begin position="1"/>
        <end position="26"/>
    </location>
</feature>
<dbReference type="EMBL" id="ANKE01000145">
    <property type="protein sequence ID" value="EPC75335.1"/>
    <property type="molecule type" value="Genomic_DNA"/>
</dbReference>
<name>A0A829HA52_LACPA</name>
<gene>
    <name evidence="2" type="ORF">Lpp41_02914</name>
</gene>
<sequence>MGKVKNNRQSKRNVRNNRKAKNSVRNSESVDVLPKLYIDFNEYPKWTYSYVGSKFTNALKDESDAAENFYFLVNELFGSVEKNIKQILSNNDSHSHRITGDKRELAVKISEKIHGFKLGDDVNIWQLSSDCNKGIRIVGVITTDKIYNFYPLFIDHNHLLFPDAKHNQTDYFSFQFCPQENWT</sequence>
<comment type="caution">
    <text evidence="2">The sequence shown here is derived from an EMBL/GenBank/DDBJ whole genome shotgun (WGS) entry which is preliminary data.</text>
</comment>
<protein>
    <submittedName>
        <fullName evidence="2">Uncharacterized protein</fullName>
    </submittedName>
</protein>
<dbReference type="Proteomes" id="UP000014244">
    <property type="component" value="Unassembled WGS sequence"/>
</dbReference>
<evidence type="ECO:0000256" key="1">
    <source>
        <dbReference type="SAM" id="MobiDB-lite"/>
    </source>
</evidence>
<evidence type="ECO:0000313" key="3">
    <source>
        <dbReference type="Proteomes" id="UP000014244"/>
    </source>
</evidence>
<proteinExistence type="predicted"/>
<feature type="compositionally biased region" description="Basic residues" evidence="1">
    <location>
        <begin position="1"/>
        <end position="22"/>
    </location>
</feature>
<evidence type="ECO:0000313" key="2">
    <source>
        <dbReference type="EMBL" id="EPC75335.1"/>
    </source>
</evidence>
<reference evidence="2 3" key="1">
    <citation type="journal article" date="2013" name="PLoS ONE">
        <title>Lactobacillus paracasei comparative genomics: towards species pan-genome definition and exploitation of diversity.</title>
        <authorList>
            <person name="Smokvina T."/>
            <person name="Wels M."/>
            <person name="Polka J."/>
            <person name="Chervaux C."/>
            <person name="Brisse S."/>
            <person name="Boekhorst J."/>
            <person name="van Hylckama Vlieg J.E."/>
            <person name="Siezen R.J."/>
        </authorList>
    </citation>
    <scope>NUCLEOTIDE SEQUENCE [LARGE SCALE GENOMIC DNA]</scope>
    <source>
        <strain evidence="2 3">Lpp41</strain>
    </source>
</reference>